<dbReference type="SUPFAM" id="SSF49373">
    <property type="entry name" value="Invasin/intimin cell-adhesion fragments"/>
    <property type="match status" value="2"/>
</dbReference>
<evidence type="ECO:0000313" key="5">
    <source>
        <dbReference type="EMBL" id="MCR6545302.1"/>
    </source>
</evidence>
<evidence type="ECO:0000256" key="1">
    <source>
        <dbReference type="ARBA" id="ARBA00022737"/>
    </source>
</evidence>
<keyword evidence="3" id="KW-0732">Signal</keyword>
<evidence type="ECO:0000256" key="2">
    <source>
        <dbReference type="SAM" id="MobiDB-lite"/>
    </source>
</evidence>
<proteinExistence type="predicted"/>
<feature type="domain" description="SLH" evidence="4">
    <location>
        <begin position="402"/>
        <end position="465"/>
    </location>
</feature>
<protein>
    <submittedName>
        <fullName evidence="5">S-layer homology domain-containing protein</fullName>
    </submittedName>
</protein>
<feature type="domain" description="SLH" evidence="4">
    <location>
        <begin position="529"/>
        <end position="586"/>
    </location>
</feature>
<dbReference type="Pfam" id="PF13290">
    <property type="entry name" value="CHB_HEX_C_1"/>
    <property type="match status" value="1"/>
</dbReference>
<dbReference type="RefSeq" id="WP_257912963.1">
    <property type="nucleotide sequence ID" value="NZ_JANPWE010000003.1"/>
</dbReference>
<accession>A0ABT1Y358</accession>
<organism evidence="5 6">
    <name type="scientific">Dehalobacterium formicoaceticum</name>
    <dbReference type="NCBI Taxonomy" id="51515"/>
    <lineage>
        <taxon>Bacteria</taxon>
        <taxon>Bacillati</taxon>
        <taxon>Bacillota</taxon>
        <taxon>Clostridia</taxon>
        <taxon>Eubacteriales</taxon>
        <taxon>Peptococcaceae</taxon>
        <taxon>Dehalobacterium</taxon>
    </lineage>
</organism>
<dbReference type="Gene3D" id="2.60.40.1080">
    <property type="match status" value="2"/>
</dbReference>
<comment type="caution">
    <text evidence="5">The sequence shown here is derived from an EMBL/GenBank/DDBJ whole genome shotgun (WGS) entry which is preliminary data.</text>
</comment>
<evidence type="ECO:0000313" key="6">
    <source>
        <dbReference type="Proteomes" id="UP001524944"/>
    </source>
</evidence>
<sequence>MKQKTLIVLTLIVALIFPMTALAAEMPPLPSVYKGTVVDQSGKAVSSGTINAYTNDTLRGSVDFKDGKFSRLLVDGDKDAVNVEVDFIVDVNGVELDATPAPAVKWQEGKISGLDIGEIKLTVNTTAIPNVTAPTASKASGSYSGSFDVELSTTTQGAKVYYTTDNSDPRSSSTRVEYNQAITIDKNLTLKAVADLNGALSSVRTYTYTLSDKVSVEAVNNDFTLKVGNTKQIRVTTSPANASLSYQSDKTSVATVNSSGVVTGKGEGTAVITITATNSGMTAGTETVRVRVSENPIEITVTPESVNMEVGKTQLLTVSSDPSGTLKAFKSSDRSVATVDSAGYITAVAAGKATITITATKDDYEDGEETVKVTVTTAGNGGSTGNNPGTNPGTTPGTNPPGPTSFSDVPQNHWAYGNIALLAKSGIVGGYVDGTFQPAKNVTRAEFTKMLVIAVGLTEEKPTQAKFSDVPGTVWSYGYIEAAAKAGLVTGDATGTFRPNDNITRQEMAAILVRAMGKGDAGTTNSDQATTFTDDKSIAPWARGFVVSAVQDGLLGGDGGGNTLRPAQNATRAESCAMIARLLEKI</sequence>
<feature type="region of interest" description="Disordered" evidence="2">
    <location>
        <begin position="376"/>
        <end position="404"/>
    </location>
</feature>
<evidence type="ECO:0000256" key="3">
    <source>
        <dbReference type="SAM" id="SignalP"/>
    </source>
</evidence>
<feature type="compositionally biased region" description="Low complexity" evidence="2">
    <location>
        <begin position="385"/>
        <end position="397"/>
    </location>
</feature>
<dbReference type="PANTHER" id="PTHR43308">
    <property type="entry name" value="OUTER MEMBRANE PROTEIN ALPHA-RELATED"/>
    <property type="match status" value="1"/>
</dbReference>
<dbReference type="PANTHER" id="PTHR43308:SF5">
    <property type="entry name" value="S-LAYER PROTEIN _ PEPTIDOGLYCAN ENDO-BETA-N-ACETYLGLUCOSAMINIDASE"/>
    <property type="match status" value="1"/>
</dbReference>
<dbReference type="InterPro" id="IPR008964">
    <property type="entry name" value="Invasin/intimin_cell_adhesion"/>
</dbReference>
<feature type="signal peptide" evidence="3">
    <location>
        <begin position="1"/>
        <end position="23"/>
    </location>
</feature>
<dbReference type="Pfam" id="PF02368">
    <property type="entry name" value="Big_2"/>
    <property type="match status" value="2"/>
</dbReference>
<dbReference type="Pfam" id="PF00395">
    <property type="entry name" value="SLH"/>
    <property type="match status" value="3"/>
</dbReference>
<dbReference type="InterPro" id="IPR001119">
    <property type="entry name" value="SLH_dom"/>
</dbReference>
<gene>
    <name evidence="5" type="ORF">NVS47_07195</name>
</gene>
<feature type="chain" id="PRO_5045916549" evidence="3">
    <location>
        <begin position="24"/>
        <end position="586"/>
    </location>
</feature>
<dbReference type="InterPro" id="IPR059177">
    <property type="entry name" value="GH29D-like_dom"/>
</dbReference>
<name>A0ABT1Y358_9FIRM</name>
<keyword evidence="6" id="KW-1185">Reference proteome</keyword>
<reference evidence="5 6" key="1">
    <citation type="submission" date="2022-08" db="EMBL/GenBank/DDBJ databases">
        <title>Proteogenomics of the novel Dehalobacterium formicoaceticum strain EZ94 highlights a key role of methyltransferases during anaerobic dichloromethane degradation.</title>
        <authorList>
            <person name="Wasmund K."/>
        </authorList>
    </citation>
    <scope>NUCLEOTIDE SEQUENCE [LARGE SCALE GENOMIC DNA]</scope>
    <source>
        <strain evidence="5 6">EZ94</strain>
    </source>
</reference>
<dbReference type="SMART" id="SM00635">
    <property type="entry name" value="BID_2"/>
    <property type="match status" value="2"/>
</dbReference>
<feature type="domain" description="SLH" evidence="4">
    <location>
        <begin position="466"/>
        <end position="526"/>
    </location>
</feature>
<dbReference type="EMBL" id="JANPWE010000003">
    <property type="protein sequence ID" value="MCR6545302.1"/>
    <property type="molecule type" value="Genomic_DNA"/>
</dbReference>
<dbReference type="PROSITE" id="PS51272">
    <property type="entry name" value="SLH"/>
    <property type="match status" value="3"/>
</dbReference>
<dbReference type="InterPro" id="IPR003343">
    <property type="entry name" value="Big_2"/>
</dbReference>
<dbReference type="InterPro" id="IPR051465">
    <property type="entry name" value="Cell_Envelope_Struct_Comp"/>
</dbReference>
<keyword evidence="1" id="KW-0677">Repeat</keyword>
<dbReference type="Proteomes" id="UP001524944">
    <property type="component" value="Unassembled WGS sequence"/>
</dbReference>
<evidence type="ECO:0000259" key="4">
    <source>
        <dbReference type="PROSITE" id="PS51272"/>
    </source>
</evidence>